<proteinExistence type="inferred from homology"/>
<feature type="transmembrane region" description="Helical" evidence="10">
    <location>
        <begin position="20"/>
        <end position="41"/>
    </location>
</feature>
<organism evidence="11 12">
    <name type="scientific">Oceanibacterium hippocampi</name>
    <dbReference type="NCBI Taxonomy" id="745714"/>
    <lineage>
        <taxon>Bacteria</taxon>
        <taxon>Pseudomonadati</taxon>
        <taxon>Pseudomonadota</taxon>
        <taxon>Alphaproteobacteria</taxon>
        <taxon>Sneathiellales</taxon>
        <taxon>Sneathiellaceae</taxon>
        <taxon>Oceanibacterium</taxon>
    </lineage>
</organism>
<keyword evidence="6" id="KW-0029">Amino-acid transport</keyword>
<evidence type="ECO:0000256" key="1">
    <source>
        <dbReference type="ARBA" id="ARBA00004651"/>
    </source>
</evidence>
<feature type="transmembrane region" description="Helical" evidence="10">
    <location>
        <begin position="190"/>
        <end position="215"/>
    </location>
</feature>
<accession>A0A1Y5TSY4</accession>
<dbReference type="GO" id="GO:0042941">
    <property type="term" value="P:D-alanine transmembrane transport"/>
    <property type="evidence" value="ECO:0007669"/>
    <property type="project" value="TreeGrafter"/>
</dbReference>
<dbReference type="EMBL" id="FWFR01000003">
    <property type="protein sequence ID" value="SLN70719.1"/>
    <property type="molecule type" value="Genomic_DNA"/>
</dbReference>
<dbReference type="Proteomes" id="UP000193200">
    <property type="component" value="Unassembled WGS sequence"/>
</dbReference>
<feature type="transmembrane region" description="Helical" evidence="10">
    <location>
        <begin position="143"/>
        <end position="163"/>
    </location>
</feature>
<evidence type="ECO:0000256" key="3">
    <source>
        <dbReference type="ARBA" id="ARBA00022475"/>
    </source>
</evidence>
<dbReference type="GO" id="GO:0015188">
    <property type="term" value="F:L-isoleucine transmembrane transporter activity"/>
    <property type="evidence" value="ECO:0007669"/>
    <property type="project" value="TreeGrafter"/>
</dbReference>
<dbReference type="InParanoid" id="A0A1Y5TSY4"/>
<comment type="similarity">
    <text evidence="9">Belongs to the binding-protein-dependent transport system permease family. LivHM subfamily.</text>
</comment>
<evidence type="ECO:0000313" key="11">
    <source>
        <dbReference type="EMBL" id="SLN70719.1"/>
    </source>
</evidence>
<gene>
    <name evidence="11" type="primary">livH_14</name>
    <name evidence="11" type="ORF">OCH7691_03314</name>
</gene>
<feature type="transmembrane region" description="Helical" evidence="10">
    <location>
        <begin position="53"/>
        <end position="81"/>
    </location>
</feature>
<evidence type="ECO:0000313" key="12">
    <source>
        <dbReference type="Proteomes" id="UP000193200"/>
    </source>
</evidence>
<dbReference type="GO" id="GO:0005886">
    <property type="term" value="C:plasma membrane"/>
    <property type="evidence" value="ECO:0007669"/>
    <property type="project" value="UniProtKB-SubCell"/>
</dbReference>
<keyword evidence="7 10" id="KW-1133">Transmembrane helix</keyword>
<keyword evidence="2" id="KW-0813">Transport</keyword>
<keyword evidence="5 10" id="KW-0812">Transmembrane</keyword>
<dbReference type="AlphaFoldDB" id="A0A1Y5TSY4"/>
<keyword evidence="3" id="KW-1003">Cell membrane</keyword>
<dbReference type="GO" id="GO:0005304">
    <property type="term" value="F:L-valine transmembrane transporter activity"/>
    <property type="evidence" value="ECO:0007669"/>
    <property type="project" value="TreeGrafter"/>
</dbReference>
<dbReference type="PANTHER" id="PTHR11795:SF371">
    <property type="entry name" value="HIGH-AFFINITY BRANCHED-CHAIN AMINO ACID TRANSPORT SYSTEM PERMEASE PROTEIN LIVH"/>
    <property type="match status" value="1"/>
</dbReference>
<dbReference type="CDD" id="cd06582">
    <property type="entry name" value="TM_PBP1_LivH_like"/>
    <property type="match status" value="1"/>
</dbReference>
<keyword evidence="12" id="KW-1185">Reference proteome</keyword>
<keyword evidence="4" id="KW-0997">Cell inner membrane</keyword>
<evidence type="ECO:0000256" key="6">
    <source>
        <dbReference type="ARBA" id="ARBA00022970"/>
    </source>
</evidence>
<evidence type="ECO:0000256" key="4">
    <source>
        <dbReference type="ARBA" id="ARBA00022519"/>
    </source>
</evidence>
<comment type="subcellular location">
    <subcellularLocation>
        <location evidence="1">Cell membrane</location>
        <topology evidence="1">Multi-pass membrane protein</topology>
    </subcellularLocation>
</comment>
<protein>
    <submittedName>
        <fullName evidence="11">High-affinity branched-chain amino acid transport system permease protein LivH</fullName>
    </submittedName>
</protein>
<evidence type="ECO:0000256" key="10">
    <source>
        <dbReference type="SAM" id="Phobius"/>
    </source>
</evidence>
<evidence type="ECO:0000256" key="8">
    <source>
        <dbReference type="ARBA" id="ARBA00023136"/>
    </source>
</evidence>
<evidence type="ECO:0000256" key="2">
    <source>
        <dbReference type="ARBA" id="ARBA00022448"/>
    </source>
</evidence>
<dbReference type="OrthoDB" id="9778908at2"/>
<name>A0A1Y5TSY4_9PROT</name>
<dbReference type="RefSeq" id="WP_085884669.1">
    <property type="nucleotide sequence ID" value="NZ_FWFR01000003.1"/>
</dbReference>
<dbReference type="PANTHER" id="PTHR11795">
    <property type="entry name" value="BRANCHED-CHAIN AMINO ACID TRANSPORT SYSTEM PERMEASE PROTEIN LIVH"/>
    <property type="match status" value="1"/>
</dbReference>
<evidence type="ECO:0000256" key="5">
    <source>
        <dbReference type="ARBA" id="ARBA00022692"/>
    </source>
</evidence>
<dbReference type="GO" id="GO:0015192">
    <property type="term" value="F:L-phenylalanine transmembrane transporter activity"/>
    <property type="evidence" value="ECO:0007669"/>
    <property type="project" value="TreeGrafter"/>
</dbReference>
<evidence type="ECO:0000256" key="9">
    <source>
        <dbReference type="ARBA" id="ARBA00037998"/>
    </source>
</evidence>
<dbReference type="Pfam" id="PF02653">
    <property type="entry name" value="BPD_transp_2"/>
    <property type="match status" value="1"/>
</dbReference>
<sequence>MTEIQFLVQQLTNGLILGSTYSLVAIGLTMVFGVLGVINLAQGEIFMVGAFGGLLALQAGFGLPGALLAGIIAAGLCGYLIERFALRPLPSGVDPHIPMVSTIGAGILLQEIAAGYFSAREQPYITPDFLATTFDIGPIKLDALNIFIISLTLILTVGLSLFLSKARLGLAIRAVAENPGIAQLMGVNRVAVVALVFVLSSVLAGIAGVLVGMYFHNISPFVGIGISLKGLAAVILGGLGSVNGAVVAGFVIGVSEVMAVSYFDASWRDAVAFGVMILVLLLRPSGLFGRAVAEKV</sequence>
<dbReference type="GO" id="GO:0015190">
    <property type="term" value="F:L-leucine transmembrane transporter activity"/>
    <property type="evidence" value="ECO:0007669"/>
    <property type="project" value="TreeGrafter"/>
</dbReference>
<dbReference type="InterPro" id="IPR052157">
    <property type="entry name" value="BCAA_transport_permease"/>
</dbReference>
<evidence type="ECO:0000256" key="7">
    <source>
        <dbReference type="ARBA" id="ARBA00022989"/>
    </source>
</evidence>
<keyword evidence="8 10" id="KW-0472">Membrane</keyword>
<feature type="transmembrane region" description="Helical" evidence="10">
    <location>
        <begin position="271"/>
        <end position="293"/>
    </location>
</feature>
<dbReference type="GO" id="GO:0015808">
    <property type="term" value="P:L-alanine transport"/>
    <property type="evidence" value="ECO:0007669"/>
    <property type="project" value="TreeGrafter"/>
</dbReference>
<dbReference type="InterPro" id="IPR001851">
    <property type="entry name" value="ABC_transp_permease"/>
</dbReference>
<reference evidence="11 12" key="1">
    <citation type="submission" date="2017-03" db="EMBL/GenBank/DDBJ databases">
        <authorList>
            <person name="Afonso C.L."/>
            <person name="Miller P.J."/>
            <person name="Scott M.A."/>
            <person name="Spackman E."/>
            <person name="Goraichik I."/>
            <person name="Dimitrov K.M."/>
            <person name="Suarez D.L."/>
            <person name="Swayne D.E."/>
        </authorList>
    </citation>
    <scope>NUCLEOTIDE SEQUENCE [LARGE SCALE GENOMIC DNA]</scope>
    <source>
        <strain evidence="11 12">CECT 7691</strain>
    </source>
</reference>
<dbReference type="GO" id="GO:1903806">
    <property type="term" value="P:L-isoleucine import across plasma membrane"/>
    <property type="evidence" value="ECO:0007669"/>
    <property type="project" value="TreeGrafter"/>
</dbReference>